<dbReference type="Proteomes" id="UP001314635">
    <property type="component" value="Unassembled WGS sequence"/>
</dbReference>
<keyword evidence="2" id="KW-0732">Signal</keyword>
<dbReference type="InterPro" id="IPR001309">
    <property type="entry name" value="Pept_C14_p20"/>
</dbReference>
<dbReference type="RefSeq" id="WP_172238509.1">
    <property type="nucleotide sequence ID" value="NZ_JABFDP010000019.1"/>
</dbReference>
<comment type="caution">
    <text evidence="4">The sequence shown here is derived from an EMBL/GenBank/DDBJ whole genome shotgun (WGS) entry which is preliminary data.</text>
</comment>
<keyword evidence="5" id="KW-1185">Reference proteome</keyword>
<dbReference type="SUPFAM" id="SSF52129">
    <property type="entry name" value="Caspase-like"/>
    <property type="match status" value="1"/>
</dbReference>
<evidence type="ECO:0000256" key="2">
    <source>
        <dbReference type="SAM" id="SignalP"/>
    </source>
</evidence>
<dbReference type="InterPro" id="IPR052039">
    <property type="entry name" value="Caspase-related_regulators"/>
</dbReference>
<evidence type="ECO:0000256" key="1">
    <source>
        <dbReference type="SAM" id="MobiDB-lite"/>
    </source>
</evidence>
<dbReference type="Gene3D" id="1.25.40.10">
    <property type="entry name" value="Tetratricopeptide repeat domain"/>
    <property type="match status" value="1"/>
</dbReference>
<evidence type="ECO:0000259" key="3">
    <source>
        <dbReference type="PROSITE" id="PS50208"/>
    </source>
</evidence>
<dbReference type="EMBL" id="JAFCLK010000015">
    <property type="protein sequence ID" value="MBR1137508.1"/>
    <property type="molecule type" value="Genomic_DNA"/>
</dbReference>
<name>A0ABS5G849_9BRAD</name>
<proteinExistence type="predicted"/>
<feature type="region of interest" description="Disordered" evidence="1">
    <location>
        <begin position="185"/>
        <end position="204"/>
    </location>
</feature>
<evidence type="ECO:0000313" key="4">
    <source>
        <dbReference type="EMBL" id="MBR1137508.1"/>
    </source>
</evidence>
<protein>
    <submittedName>
        <fullName evidence="4">Caspase family protein</fullName>
    </submittedName>
</protein>
<accession>A0ABS5G849</accession>
<dbReference type="PANTHER" id="PTHR22576:SF37">
    <property type="entry name" value="MUCOSA-ASSOCIATED LYMPHOID TISSUE LYMPHOMA TRANSLOCATION PROTEIN 1"/>
    <property type="match status" value="1"/>
</dbReference>
<feature type="signal peptide" evidence="2">
    <location>
        <begin position="1"/>
        <end position="24"/>
    </location>
</feature>
<feature type="region of interest" description="Disordered" evidence="1">
    <location>
        <begin position="397"/>
        <end position="457"/>
    </location>
</feature>
<dbReference type="InterPro" id="IPR011990">
    <property type="entry name" value="TPR-like_helical_dom_sf"/>
</dbReference>
<feature type="domain" description="Caspase family p20" evidence="3">
    <location>
        <begin position="26"/>
        <end position="159"/>
    </location>
</feature>
<dbReference type="PROSITE" id="PS50208">
    <property type="entry name" value="CASPASE_P20"/>
    <property type="match status" value="1"/>
</dbReference>
<reference evidence="5" key="1">
    <citation type="journal article" date="2021" name="ISME J.">
        <title>Evolutionary origin and ecological implication of a unique nif island in free-living Bradyrhizobium lineages.</title>
        <authorList>
            <person name="Tao J."/>
        </authorList>
    </citation>
    <scope>NUCLEOTIDE SEQUENCE [LARGE SCALE GENOMIC DNA]</scope>
    <source>
        <strain evidence="5">SZCCT0094</strain>
    </source>
</reference>
<dbReference type="Gene3D" id="3.40.50.1460">
    <property type="match status" value="1"/>
</dbReference>
<feature type="compositionally biased region" description="Polar residues" evidence="1">
    <location>
        <begin position="490"/>
        <end position="499"/>
    </location>
</feature>
<dbReference type="InterPro" id="IPR011600">
    <property type="entry name" value="Pept_C14_caspase"/>
</dbReference>
<feature type="chain" id="PRO_5045801710" evidence="2">
    <location>
        <begin position="25"/>
        <end position="499"/>
    </location>
</feature>
<feature type="region of interest" description="Disordered" evidence="1">
    <location>
        <begin position="480"/>
        <end position="499"/>
    </location>
</feature>
<dbReference type="PANTHER" id="PTHR22576">
    <property type="entry name" value="MUCOSA ASSOCIATED LYMPHOID TISSUE LYMPHOMA TRANSLOCATION PROTEIN 1/PARACASPASE"/>
    <property type="match status" value="1"/>
</dbReference>
<dbReference type="InterPro" id="IPR029030">
    <property type="entry name" value="Caspase-like_dom_sf"/>
</dbReference>
<evidence type="ECO:0000313" key="5">
    <source>
        <dbReference type="Proteomes" id="UP001314635"/>
    </source>
</evidence>
<gene>
    <name evidence="4" type="ORF">JQ619_17200</name>
</gene>
<feature type="compositionally biased region" description="Basic and acidic residues" evidence="1">
    <location>
        <begin position="408"/>
        <end position="430"/>
    </location>
</feature>
<organism evidence="4 5">
    <name type="scientific">Bradyrhizobium denitrificans</name>
    <dbReference type="NCBI Taxonomy" id="2734912"/>
    <lineage>
        <taxon>Bacteria</taxon>
        <taxon>Pseudomonadati</taxon>
        <taxon>Pseudomonadota</taxon>
        <taxon>Alphaproteobacteria</taxon>
        <taxon>Hyphomicrobiales</taxon>
        <taxon>Nitrobacteraceae</taxon>
        <taxon>Bradyrhizobium</taxon>
    </lineage>
</organism>
<sequence length="499" mass="53076">MFRHALAAALLAGSLLAGLTPALAESSRLALVIGQSAYRSVMPLPNPANDANAMAKMLGEAGFDVTIVVDLSQKDLNREVGDFAAKIATKGPETVALVFYAGHGLQIDGENYLVPVDVDPRREADIPLQAVRLNDVLNTLNSVPSRMRILLLDACRNNPFPSISQSAGRGLALLDTKSGAPGTFLSYSTSPGAEAEDGNGANSPYTTAVLQAAREPGLPIEEAFKRVRVAVNKATEGRQTPWDSSSLTEDFRFVGATDASAANAGPRPVVAKRSVDEWKRNLQGKPIEAANEMIVGDGSVEAYEAFVTLYTAPPFGPQARQWLDLHNRMAAWNEAVLINTVASYQTFLDRYPDSDLTPTARKLIERLRNRPVVTPVAAVANAAIPVSPPVVPTNAALGPTCPCSPSPRKLDTPKRAEEKPAKKRAEDPPNKRAGRAPRYRDPGDDVVVYAPPPRDYYPPPVRVVPPAGISIGIGIGGGYGGGGYGRGPVTSPTQRGYGY</sequence>
<dbReference type="Pfam" id="PF00656">
    <property type="entry name" value="Peptidase_C14"/>
    <property type="match status" value="1"/>
</dbReference>